<accession>S0ETE6</accession>
<gene>
    <name evidence="5" type="ORF">CCALI_00903</name>
</gene>
<dbReference type="SUPFAM" id="SSF48208">
    <property type="entry name" value="Six-hairpin glycosidases"/>
    <property type="match status" value="1"/>
</dbReference>
<dbReference type="GO" id="GO:0006487">
    <property type="term" value="P:protein N-linked glycosylation"/>
    <property type="evidence" value="ECO:0007669"/>
    <property type="project" value="TreeGrafter"/>
</dbReference>
<dbReference type="GO" id="GO:0009311">
    <property type="term" value="P:oligosaccharide metabolic process"/>
    <property type="evidence" value="ECO:0007669"/>
    <property type="project" value="InterPro"/>
</dbReference>
<dbReference type="PATRIC" id="fig|1303518.3.peg.914"/>
<proteinExistence type="inferred from homology"/>
<dbReference type="KEGG" id="ccz:CCALI_00903"/>
<evidence type="ECO:0000256" key="3">
    <source>
        <dbReference type="ARBA" id="ARBA00023295"/>
    </source>
</evidence>
<feature type="domain" description="Mannosylglycerate hydrolase MGH1-like glycoside hydrolase" evidence="4">
    <location>
        <begin position="717"/>
        <end position="883"/>
    </location>
</feature>
<evidence type="ECO:0000256" key="1">
    <source>
        <dbReference type="ARBA" id="ARBA00010833"/>
    </source>
</evidence>
<dbReference type="InterPro" id="IPR012341">
    <property type="entry name" value="6hp_glycosidase-like_sf"/>
</dbReference>
<dbReference type="GO" id="GO:0004573">
    <property type="term" value="F:Glc3Man9GlcNAc2 oligosaccharide glucosidase activity"/>
    <property type="evidence" value="ECO:0007669"/>
    <property type="project" value="InterPro"/>
</dbReference>
<dbReference type="Pfam" id="PF22422">
    <property type="entry name" value="MGH1-like_GH"/>
    <property type="match status" value="2"/>
</dbReference>
<evidence type="ECO:0000313" key="5">
    <source>
        <dbReference type="EMBL" id="CCW34726.1"/>
    </source>
</evidence>
<dbReference type="HOGENOM" id="CLU_005386_0_1_0"/>
<dbReference type="InterPro" id="IPR004888">
    <property type="entry name" value="Glycoside_hydrolase_63"/>
</dbReference>
<evidence type="ECO:0000256" key="2">
    <source>
        <dbReference type="ARBA" id="ARBA00022801"/>
    </source>
</evidence>
<evidence type="ECO:0000313" key="6">
    <source>
        <dbReference type="Proteomes" id="UP000014227"/>
    </source>
</evidence>
<dbReference type="InterPro" id="IPR008928">
    <property type="entry name" value="6-hairpin_glycosidase_sf"/>
</dbReference>
<dbReference type="Gene3D" id="1.50.10.10">
    <property type="match status" value="1"/>
</dbReference>
<feature type="domain" description="Mannosylglycerate hydrolase MGH1-like glycoside hydrolase" evidence="4">
    <location>
        <begin position="441"/>
        <end position="547"/>
    </location>
</feature>
<dbReference type="STRING" id="454171.CP488_00252"/>
<keyword evidence="2" id="KW-0378">Hydrolase</keyword>
<name>S0ETE6_CHTCT</name>
<dbReference type="InterPro" id="IPR054491">
    <property type="entry name" value="MGH1-like_GH"/>
</dbReference>
<dbReference type="AlphaFoldDB" id="S0ETE6"/>
<reference evidence="6" key="1">
    <citation type="submission" date="2013-03" db="EMBL/GenBank/DDBJ databases">
        <title>Genome sequence of Chthonomonas calidirosea, the first sequenced genome from the Armatimonadetes phylum (formally candidate division OP10).</title>
        <authorList>
            <person name="Lee K.C.Y."/>
            <person name="Morgan X.C."/>
            <person name="Dunfield P.F."/>
            <person name="Tamas I."/>
            <person name="Houghton K.M."/>
            <person name="Vyssotski M."/>
            <person name="Ryan J.L.J."/>
            <person name="Lagutin K."/>
            <person name="McDonald I.R."/>
            <person name="Stott M.B."/>
        </authorList>
    </citation>
    <scope>NUCLEOTIDE SEQUENCE [LARGE SCALE GENOMIC DNA]</scope>
    <source>
        <strain evidence="6">DSM 23976 / ICMP 18418 / T49</strain>
    </source>
</reference>
<keyword evidence="3" id="KW-0326">Glycosidase</keyword>
<dbReference type="eggNOG" id="COG1452">
    <property type="taxonomic scope" value="Bacteria"/>
</dbReference>
<organism evidence="5 6">
    <name type="scientific">Chthonomonas calidirosea (strain DSM 23976 / ICMP 18418 / T49)</name>
    <dbReference type="NCBI Taxonomy" id="1303518"/>
    <lineage>
        <taxon>Bacteria</taxon>
        <taxon>Bacillati</taxon>
        <taxon>Armatimonadota</taxon>
        <taxon>Chthonomonadia</taxon>
        <taxon>Chthonomonadales</taxon>
        <taxon>Chthonomonadaceae</taxon>
        <taxon>Chthonomonas</taxon>
    </lineage>
</organism>
<dbReference type="InParanoid" id="S0ETE6"/>
<dbReference type="PANTHER" id="PTHR10412">
    <property type="entry name" value="MANNOSYL-OLIGOSACCHARIDE GLUCOSIDASE"/>
    <property type="match status" value="1"/>
</dbReference>
<protein>
    <submittedName>
        <fullName evidence="5">Mannosyl oligosaccharide glucosidase</fullName>
    </submittedName>
</protein>
<keyword evidence="6" id="KW-1185">Reference proteome</keyword>
<comment type="similarity">
    <text evidence="1">Belongs to the glycosyl hydrolase 63 family.</text>
</comment>
<sequence>MDLEERGMNDEEMRLHQTNLHTADWKRWGPYLAERAWGTVREDYSPDGSAWEYFPHDHARSKAYRWNEDGLLGICDRGQYLCFALALWNHKDPILKERLFGLTGNQGNHGEDVKEYYFFLDNTPTHSYMKALYKYPQAAYPYQQLIDENARKTKEDPEYELFDTGIFNENRYFDVFVEYAKEAPEDILIRITVVNRGPEAAPLTLLPTLWFRNTWIWGEHTPVPNLTAAQPENPAGKAEAIKAIRAEHPIIGEMWLLCQSISSGPELLFTNNETNYQRLYGPSVNNSSPYVKDGINDYIVQGRSEAVNPEKTGTKAAACYRLTIGAGETCEVRLRLTRWSTISEPLGVSFERIFRTRKQEADDFYAAYVPDGASEDLQNIQRQAFAGMLWSKQFYHYNVATWLDGDPGFPPPPPQRKSGRNHDWRHLDNFDVFSMPDTWEYPWYAAWDLAFHCIVFALIDPAFAKRQLILLCREWAMHPNGQLPAYEWNFNDVNPPVHAWAALRVYRIEHRLTGKADLHFLERIFHKLLLNFTWWVNRKDPEGRNVFQGGFLGMDNIGVFDRNAPLPSGETLEQSDGTAWMGFFCLSMFAIAVELARDDPAYEDMAIKFFEHFLFIAGAINNIGDSGISLWDEQDHFFYDVLRMPDGTAIPLRARSLVGLIPILAVETIEDEDLKRMSEFRERAEWFLEKHPELASLVCHLHVKGDQDRRLLALVRPERLVEVLRRMLDPNEFLSDYGIRSVSKYHEQHPYVLNLNQEIRSVDYEPAESRTTLFGGNSNWRGPIWFPINYLIIEALQRFDYYFRDSFKVECPTGSGNQMTLWEVATELSHRLVHIFLRDGNGRRAVFGDNETFQTDPNWKDYIPFHEYFHGDTGKGLGASHQTGWTGLIAKLIEQSGA</sequence>
<dbReference type="Proteomes" id="UP000014227">
    <property type="component" value="Chromosome I"/>
</dbReference>
<dbReference type="EMBL" id="HF951689">
    <property type="protein sequence ID" value="CCW34726.1"/>
    <property type="molecule type" value="Genomic_DNA"/>
</dbReference>
<dbReference type="PANTHER" id="PTHR10412:SF11">
    <property type="entry name" value="MANNOSYL-OLIGOSACCHARIDE GLUCOSIDASE"/>
    <property type="match status" value="1"/>
</dbReference>
<evidence type="ECO:0000259" key="4">
    <source>
        <dbReference type="Pfam" id="PF22422"/>
    </source>
</evidence>